<evidence type="ECO:0000313" key="2">
    <source>
        <dbReference type="RefSeq" id="XP_039142385.1"/>
    </source>
</evidence>
<dbReference type="GeneID" id="120279523"/>
<keyword evidence="1" id="KW-1185">Reference proteome</keyword>
<organism evidence="1 2">
    <name type="scientific">Dioscorea cayennensis subsp. rotundata</name>
    <name type="common">White Guinea yam</name>
    <name type="synonym">Dioscorea rotundata</name>
    <dbReference type="NCBI Taxonomy" id="55577"/>
    <lineage>
        <taxon>Eukaryota</taxon>
        <taxon>Viridiplantae</taxon>
        <taxon>Streptophyta</taxon>
        <taxon>Embryophyta</taxon>
        <taxon>Tracheophyta</taxon>
        <taxon>Spermatophyta</taxon>
        <taxon>Magnoliopsida</taxon>
        <taxon>Liliopsida</taxon>
        <taxon>Dioscoreales</taxon>
        <taxon>Dioscoreaceae</taxon>
        <taxon>Dioscorea</taxon>
    </lineage>
</organism>
<name>A0AB40CUX2_DIOCR</name>
<accession>A0AB40CUX2</accession>
<dbReference type="RefSeq" id="XP_039142385.1">
    <property type="nucleotide sequence ID" value="XM_039286451.1"/>
</dbReference>
<evidence type="ECO:0000313" key="1">
    <source>
        <dbReference type="Proteomes" id="UP001515500"/>
    </source>
</evidence>
<proteinExistence type="predicted"/>
<reference evidence="2" key="1">
    <citation type="submission" date="2025-08" db="UniProtKB">
        <authorList>
            <consortium name="RefSeq"/>
        </authorList>
    </citation>
    <scope>IDENTIFICATION</scope>
</reference>
<dbReference type="Proteomes" id="UP001515500">
    <property type="component" value="Chromosome 16"/>
</dbReference>
<gene>
    <name evidence="2" type="primary">LOC120279523</name>
</gene>
<dbReference type="AlphaFoldDB" id="A0AB40CUX2"/>
<sequence>MELLQMIPIMLVRVLFLVEGSLVFSGDLKLAIHFQAKMKWVSFEEDLRLLLIRGRSFFRNSNKYNNKIHSYQQGHSNLLGAPILPGASHKQFTAQQQNSLLQQVISSKEAQLIDNVAVNPSSNAED</sequence>
<protein>
    <submittedName>
        <fullName evidence="2">Uncharacterized protein LOC120279523</fullName>
    </submittedName>
</protein>